<feature type="repeat" description="HEAT" evidence="3">
    <location>
        <begin position="1218"/>
        <end position="1255"/>
    </location>
</feature>
<keyword evidence="7" id="KW-1185">Reference proteome</keyword>
<feature type="compositionally biased region" description="Polar residues" evidence="4">
    <location>
        <begin position="538"/>
        <end position="547"/>
    </location>
</feature>
<evidence type="ECO:0000313" key="6">
    <source>
        <dbReference type="EMBL" id="KAK9862500.1"/>
    </source>
</evidence>
<dbReference type="PANTHER" id="PTHR21567:SF87">
    <property type="entry name" value="CRESCERIN-LIKE PROTEIN CHE-12"/>
    <property type="match status" value="1"/>
</dbReference>
<evidence type="ECO:0000256" key="2">
    <source>
        <dbReference type="ARBA" id="ARBA00023212"/>
    </source>
</evidence>
<dbReference type="GO" id="GO:0008017">
    <property type="term" value="F:microtubule binding"/>
    <property type="evidence" value="ECO:0007669"/>
    <property type="project" value="TreeGrafter"/>
</dbReference>
<feature type="compositionally biased region" description="Polar residues" evidence="4">
    <location>
        <begin position="660"/>
        <end position="672"/>
    </location>
</feature>
<feature type="region of interest" description="Disordered" evidence="4">
    <location>
        <begin position="961"/>
        <end position="1078"/>
    </location>
</feature>
<comment type="subcellular location">
    <subcellularLocation>
        <location evidence="1">Cytoplasm</location>
        <location evidence="1">Cytoskeleton</location>
    </subcellularLocation>
</comment>
<comment type="caution">
    <text evidence="6">The sequence shown here is derived from an EMBL/GenBank/DDBJ whole genome shotgun (WGS) entry which is preliminary data.</text>
</comment>
<feature type="region of interest" description="Disordered" evidence="4">
    <location>
        <begin position="493"/>
        <end position="547"/>
    </location>
</feature>
<evidence type="ECO:0000256" key="4">
    <source>
        <dbReference type="SAM" id="MobiDB-lite"/>
    </source>
</evidence>
<feature type="compositionally biased region" description="Polar residues" evidence="4">
    <location>
        <begin position="1047"/>
        <end position="1068"/>
    </location>
</feature>
<evidence type="ECO:0000256" key="1">
    <source>
        <dbReference type="ARBA" id="ARBA00004245"/>
    </source>
</evidence>
<feature type="compositionally biased region" description="Polar residues" evidence="4">
    <location>
        <begin position="983"/>
        <end position="992"/>
    </location>
</feature>
<dbReference type="Pfam" id="PF12348">
    <property type="entry name" value="CLASP_N"/>
    <property type="match status" value="1"/>
</dbReference>
<dbReference type="PANTHER" id="PTHR21567">
    <property type="entry name" value="CLASP"/>
    <property type="match status" value="1"/>
</dbReference>
<dbReference type="SUPFAM" id="SSF48371">
    <property type="entry name" value="ARM repeat"/>
    <property type="match status" value="2"/>
</dbReference>
<dbReference type="Gene3D" id="1.25.10.10">
    <property type="entry name" value="Leucine-rich Repeat Variant"/>
    <property type="match status" value="3"/>
</dbReference>
<feature type="compositionally biased region" description="Low complexity" evidence="4">
    <location>
        <begin position="993"/>
        <end position="1014"/>
    </location>
</feature>
<feature type="compositionally biased region" description="Polar residues" evidence="4">
    <location>
        <begin position="188"/>
        <end position="199"/>
    </location>
</feature>
<accession>A0AAW1SZK0</accession>
<dbReference type="GO" id="GO:0000226">
    <property type="term" value="P:microtubule cytoskeleton organization"/>
    <property type="evidence" value="ECO:0007669"/>
    <property type="project" value="TreeGrafter"/>
</dbReference>
<evidence type="ECO:0000313" key="7">
    <source>
        <dbReference type="Proteomes" id="UP001485043"/>
    </source>
</evidence>
<dbReference type="InterPro" id="IPR016024">
    <property type="entry name" value="ARM-type_fold"/>
</dbReference>
<feature type="compositionally biased region" description="Low complexity" evidence="4">
    <location>
        <begin position="619"/>
        <end position="659"/>
    </location>
</feature>
<dbReference type="InterPro" id="IPR024395">
    <property type="entry name" value="CLASP_N_dom"/>
</dbReference>
<keyword evidence="2" id="KW-0963">Cytoplasm</keyword>
<feature type="domain" description="CLASP N-terminal" evidence="5">
    <location>
        <begin position="739"/>
        <end position="885"/>
    </location>
</feature>
<dbReference type="PROSITE" id="PS50077">
    <property type="entry name" value="HEAT_REPEAT"/>
    <property type="match status" value="1"/>
</dbReference>
<feature type="region of interest" description="Disordered" evidence="4">
    <location>
        <begin position="280"/>
        <end position="306"/>
    </location>
</feature>
<feature type="compositionally biased region" description="Low complexity" evidence="4">
    <location>
        <begin position="581"/>
        <end position="603"/>
    </location>
</feature>
<dbReference type="GO" id="GO:1902903">
    <property type="term" value="P:regulation of supramolecular fiber organization"/>
    <property type="evidence" value="ECO:0007669"/>
    <property type="project" value="UniProtKB-ARBA"/>
</dbReference>
<organism evidence="6 7">
    <name type="scientific">Apatococcus fuscideae</name>
    <dbReference type="NCBI Taxonomy" id="2026836"/>
    <lineage>
        <taxon>Eukaryota</taxon>
        <taxon>Viridiplantae</taxon>
        <taxon>Chlorophyta</taxon>
        <taxon>core chlorophytes</taxon>
        <taxon>Trebouxiophyceae</taxon>
        <taxon>Chlorellales</taxon>
        <taxon>Chlorellaceae</taxon>
        <taxon>Apatococcus</taxon>
    </lineage>
</organism>
<sequence length="1294" mass="134519">MTQPGLDFGLLPHRVVVDLQDIGNWKVRATAIDAVKECVEEASSKSLQDSLPGFCPFLGSLLADPNFKISHAALQLLTSITQRVGKQLRPHVRELLPGLMQALGDLKPQAVKSYGPGTLDYNSIVHQLVAVLDVHEAEACNGALDALTAVQSKGNAAFAAMLASAQASPTAQRRLAARFPDEVHAAACSQQHASTSTNKIGPVRHQRHTAAPPPHLVLPDVMTESSTATADPRIESSPAASRPLRRNAASMAASSSHDDLPSIHGHGILSSNLGARGHLGAGVSADMPHTYRRSPSGSSMDATDMHPTQPLLDVLDSPVNIDGYGCASPPGLLGTASRASSQAGSMLRMSSQSLQGSPPLREKSMFRQSPGGDLSCGNPPAARPPDTIGASLSANILGSQEKLYGDTGEGLPSVKSSRKVQRALFENQQPATAALDWSIPAAGSPSMSPNGLQASSGSVPLHSPFAQPLQELPGAQNIEARLGELRLNSPDSLSLISQGGDGSVSPTKAGTKLAHLKRRQQEARRAMSAGGTPGFLTPVSSWSPAGSRVSSAMSEMVSRDGSGMYPAASGGLPDTLGLEGSSEQPWASASSSPSLSPKRSAGSLPRMQRRMTSRPGPDSPLSSAASSPSIPFASAEDPTLYASPSSYSPSPSGYYASQPTTPVGGSATNGYSSAGAGVRTPSRTFRHHSSGSLSEGPGTPGGSGTVIEMVAVEDLQPCSHPEADLDGVLQGLQRANVAKRKDLDWQAQTQDLNRARCLVKHHPRLVQPQLHALVLAAAPALEALRSTTAKSAMMLFSEIFELFGRAADAEAEHIVPLLAKKAGEVSVAGRENFLATEAEAALATMVENLSETRVATALLGSIGAKSPHVRAKLASHMDAIVQGDHGLRLLSSMTVLEKLFQAAAGFLEEGSQETRTHGKRILCIVRQLTSSISYDEFRRLVARLPGSSFSGDIASFSGASSPLGSYPSTPLKTPPRPAARSGLSRNSLSRTPSQARSLSRGSSISGESSASGHALYSIVPEPESGASGMQRLSPRPSMAAMRGNAKAASSTRSLRKTGSLSSNGSAEGSRQAGVPRSASIGLGSGEVLIEGRAISGANVPSRLSEGAAWEAQPDALGSFMSSQSNHQRDGQDAASLAQLDESIQQLADANAKVNLQALEAIGTMMPRLSSSIVVRLNSLVPAIALKLGAANPRVASKASEVMGGIAQYVDAGLLMQHVLPAALSMMMEKKSDVRASASALIACIAQHMGSDVVGRASVGMALPQNVQDKISELLRINVEQQMVSGRSAWAGMKS</sequence>
<dbReference type="Proteomes" id="UP001485043">
    <property type="component" value="Unassembled WGS sequence"/>
</dbReference>
<feature type="compositionally biased region" description="Polar residues" evidence="4">
    <location>
        <begin position="961"/>
        <end position="971"/>
    </location>
</feature>
<gene>
    <name evidence="6" type="ORF">WJX84_010810</name>
</gene>
<feature type="region of interest" description="Disordered" evidence="4">
    <location>
        <begin position="564"/>
        <end position="704"/>
    </location>
</feature>
<evidence type="ECO:0000259" key="5">
    <source>
        <dbReference type="Pfam" id="PF12348"/>
    </source>
</evidence>
<evidence type="ECO:0000256" key="3">
    <source>
        <dbReference type="PROSITE-ProRule" id="PRU00103"/>
    </source>
</evidence>
<dbReference type="InterPro" id="IPR021133">
    <property type="entry name" value="HEAT_type_2"/>
</dbReference>
<keyword evidence="2" id="KW-0206">Cytoskeleton</keyword>
<reference evidence="6 7" key="1">
    <citation type="journal article" date="2024" name="Nat. Commun.">
        <title>Phylogenomics reveals the evolutionary origins of lichenization in chlorophyte algae.</title>
        <authorList>
            <person name="Puginier C."/>
            <person name="Libourel C."/>
            <person name="Otte J."/>
            <person name="Skaloud P."/>
            <person name="Haon M."/>
            <person name="Grisel S."/>
            <person name="Petersen M."/>
            <person name="Berrin J.G."/>
            <person name="Delaux P.M."/>
            <person name="Dal Grande F."/>
            <person name="Keller J."/>
        </authorList>
    </citation>
    <scope>NUCLEOTIDE SEQUENCE [LARGE SCALE GENOMIC DNA]</scope>
    <source>
        <strain evidence="6 7">SAG 2523</strain>
    </source>
</reference>
<dbReference type="GO" id="GO:0005881">
    <property type="term" value="C:cytoplasmic microtubule"/>
    <property type="evidence" value="ECO:0007669"/>
    <property type="project" value="TreeGrafter"/>
</dbReference>
<dbReference type="GO" id="GO:0031110">
    <property type="term" value="P:regulation of microtubule polymerization or depolymerization"/>
    <property type="evidence" value="ECO:0007669"/>
    <property type="project" value="UniProtKB-ARBA"/>
</dbReference>
<proteinExistence type="predicted"/>
<dbReference type="InterPro" id="IPR011989">
    <property type="entry name" value="ARM-like"/>
</dbReference>
<protein>
    <recommendedName>
        <fullName evidence="5">CLASP N-terminal domain-containing protein</fullName>
    </recommendedName>
</protein>
<feature type="region of interest" description="Disordered" evidence="4">
    <location>
        <begin position="186"/>
        <end position="264"/>
    </location>
</feature>
<name>A0AAW1SZK0_9CHLO</name>
<dbReference type="EMBL" id="JALJOV010000598">
    <property type="protein sequence ID" value="KAK9862500.1"/>
    <property type="molecule type" value="Genomic_DNA"/>
</dbReference>